<dbReference type="Proteomes" id="UP000321192">
    <property type="component" value="Unassembled WGS sequence"/>
</dbReference>
<feature type="region of interest" description="Disordered" evidence="1">
    <location>
        <begin position="790"/>
        <end position="813"/>
    </location>
</feature>
<evidence type="ECO:0000313" key="3">
    <source>
        <dbReference type="Proteomes" id="UP000321192"/>
    </source>
</evidence>
<reference evidence="2 3" key="1">
    <citation type="submission" date="2018-09" db="EMBL/GenBank/DDBJ databases">
        <title>Metagenome Assembled Genomes from an Advanced Water Purification Facility.</title>
        <authorList>
            <person name="Stamps B.W."/>
            <person name="Spear J.R."/>
        </authorList>
    </citation>
    <scope>NUCLEOTIDE SEQUENCE [LARGE SCALE GENOMIC DNA]</scope>
    <source>
        <strain evidence="2">Bin_27_1</strain>
    </source>
</reference>
<evidence type="ECO:0008006" key="4">
    <source>
        <dbReference type="Google" id="ProtNLM"/>
    </source>
</evidence>
<gene>
    <name evidence="2" type="ORF">E6Q80_24330</name>
</gene>
<accession>A0A5C7S4A2</accession>
<name>A0A5C7S4A2_THASP</name>
<proteinExistence type="predicted"/>
<dbReference type="AlphaFoldDB" id="A0A5C7S4A2"/>
<organism evidence="2 3">
    <name type="scientific">Thauera aminoaromatica</name>
    <dbReference type="NCBI Taxonomy" id="164330"/>
    <lineage>
        <taxon>Bacteria</taxon>
        <taxon>Pseudomonadati</taxon>
        <taxon>Pseudomonadota</taxon>
        <taxon>Betaproteobacteria</taxon>
        <taxon>Rhodocyclales</taxon>
        <taxon>Zoogloeaceae</taxon>
        <taxon>Thauera</taxon>
    </lineage>
</organism>
<comment type="caution">
    <text evidence="2">The sequence shown here is derived from an EMBL/GenBank/DDBJ whole genome shotgun (WGS) entry which is preliminary data.</text>
</comment>
<dbReference type="EMBL" id="SSFD01000413">
    <property type="protein sequence ID" value="TXH77661.1"/>
    <property type="molecule type" value="Genomic_DNA"/>
</dbReference>
<protein>
    <recommendedName>
        <fullName evidence="4">Integrase</fullName>
    </recommendedName>
</protein>
<dbReference type="RefSeq" id="WP_276663073.1">
    <property type="nucleotide sequence ID" value="NZ_SSFD01000413.1"/>
</dbReference>
<evidence type="ECO:0000313" key="2">
    <source>
        <dbReference type="EMBL" id="TXH77661.1"/>
    </source>
</evidence>
<sequence length="813" mass="91628">MNTPVYLERVRFQQALEKWEADCRQRMALRYPAIQYDSDVWPLKGLALTGATDYSFTAPLADFTAKHASLATAFRCHVAELVLEEKIKAIRVATSGFRALRLAPVESLIDLNSAALRSIEATLLQRARSQPSTAKRALEDLDKLGRALDTLAAKGVVPPLRYTMKHETRTELLTLQASRQKQWWQTKAEMLDRMIEALNEAFNALFANDPRLAPGDRIAIAAMGLELCAPSRINEILCLSVEDHVTIDDYAKRKATRQTDGMHAAHQMLLITMKGSKGAQWSAKPVLNFMIDLFHYCLNVIMAHGERSRSLVRWYEQHPDRLYLPPNLEHLRGKPLTAIDLSSIMALGEYGNDSTLNAADNLIRALGAKRIKVPNPNASTGDRRSSHSAVWAGCWNDIEPLLLDKVHAALERCRKVTRDNHYKGTLTKMLFLFDHEETPYLPGSCKYESLKLRLKKTTRSQRLVREPTLFEKLAITMPVAGVTLFAEINTHDPRRWLTTMALTHGEKFSNVLINKWANRLSIAQLWNYDFRAPETKAASSAMPEPMELAELTAGLTSCRRLEDEHEPTVDIITVHDAGISGTTMDAICAATESRPMARTSEQIIIIYPSWFGFCSHQHHEKPCRAYTPCLPCNNNHVVKGHIPTNDRLRERAEELHISILRVVEQLVIIHGREIADDQEALGKHVSHLAGRGLDPAQMTDELIARFHEIKHLIKDVVLKNLLHEAFVATGYVKNLDNPEVTSGALMKYHNPTHHASPGIERALDAHGGHEMIERDRQALAERYPQFAPTTLGLRDQRSQLKVDDDDNEVDTDD</sequence>
<feature type="compositionally biased region" description="Acidic residues" evidence="1">
    <location>
        <begin position="803"/>
        <end position="813"/>
    </location>
</feature>
<evidence type="ECO:0000256" key="1">
    <source>
        <dbReference type="SAM" id="MobiDB-lite"/>
    </source>
</evidence>